<organism evidence="2 3">
    <name type="scientific">Wenzhouxiangella limi</name>
    <dbReference type="NCBI Taxonomy" id="2707351"/>
    <lineage>
        <taxon>Bacteria</taxon>
        <taxon>Pseudomonadati</taxon>
        <taxon>Pseudomonadota</taxon>
        <taxon>Gammaproteobacteria</taxon>
        <taxon>Chromatiales</taxon>
        <taxon>Wenzhouxiangellaceae</taxon>
        <taxon>Wenzhouxiangella</taxon>
    </lineage>
</organism>
<dbReference type="PANTHER" id="PTHR36434">
    <property type="entry name" value="MEMBRANE PROTEASE YUGP-RELATED"/>
    <property type="match status" value="1"/>
</dbReference>
<name>A0A845VGP3_9GAMM</name>
<dbReference type="PANTHER" id="PTHR36434:SF1">
    <property type="entry name" value="MEMBRANE PROTEASE YUGP-RELATED"/>
    <property type="match status" value="1"/>
</dbReference>
<gene>
    <name evidence="2" type="ORF">G3I74_11625</name>
</gene>
<proteinExistence type="predicted"/>
<dbReference type="EMBL" id="JAAGSC010000042">
    <property type="protein sequence ID" value="NDY96379.1"/>
    <property type="molecule type" value="Genomic_DNA"/>
</dbReference>
<reference evidence="2 3" key="1">
    <citation type="submission" date="2020-02" db="EMBL/GenBank/DDBJ databases">
        <authorList>
            <person name="Zhang X.-Y."/>
        </authorList>
    </citation>
    <scope>NUCLEOTIDE SEQUENCE [LARGE SCALE GENOMIC DNA]</scope>
    <source>
        <strain evidence="2 3">C33</strain>
    </source>
</reference>
<dbReference type="InterPro" id="IPR007395">
    <property type="entry name" value="Zn_peptidase_2"/>
</dbReference>
<feature type="transmembrane region" description="Helical" evidence="1">
    <location>
        <begin position="145"/>
        <end position="167"/>
    </location>
</feature>
<feature type="transmembrane region" description="Helical" evidence="1">
    <location>
        <begin position="121"/>
        <end position="139"/>
    </location>
</feature>
<keyword evidence="1" id="KW-1133">Transmembrane helix</keyword>
<comment type="caution">
    <text evidence="2">The sequence shown here is derived from an EMBL/GenBank/DDBJ whole genome shotgun (WGS) entry which is preliminary data.</text>
</comment>
<dbReference type="RefSeq" id="WP_164211780.1">
    <property type="nucleotide sequence ID" value="NZ_JAAGSC010000042.1"/>
</dbReference>
<keyword evidence="3" id="KW-1185">Reference proteome</keyword>
<dbReference type="Proteomes" id="UP000484885">
    <property type="component" value="Unassembled WGS sequence"/>
</dbReference>
<evidence type="ECO:0000256" key="1">
    <source>
        <dbReference type="SAM" id="Phobius"/>
    </source>
</evidence>
<feature type="transmembrane region" description="Helical" evidence="1">
    <location>
        <begin position="199"/>
        <end position="222"/>
    </location>
</feature>
<dbReference type="AlphaFoldDB" id="A0A845VGP3"/>
<keyword evidence="1" id="KW-0812">Transmembrane</keyword>
<dbReference type="Pfam" id="PF04298">
    <property type="entry name" value="Zn_peptidase_2"/>
    <property type="match status" value="1"/>
</dbReference>
<feature type="transmembrane region" description="Helical" evidence="1">
    <location>
        <begin position="6"/>
        <end position="24"/>
    </location>
</feature>
<accession>A0A845VGP3</accession>
<keyword evidence="1" id="KW-0472">Membrane</keyword>
<evidence type="ECO:0000313" key="2">
    <source>
        <dbReference type="EMBL" id="NDY96379.1"/>
    </source>
</evidence>
<sequence length="227" mass="25353">MIVIVLALVAAVIFLPQWWVKRVLARYRTPRDRYPGSGADLARELLGRLGLEAVRVERGEPGQDHYDPEARAVRLSPEHYDFGSLTAITVAAHEVGHAVQHADGYRPLLWRTQLVKSLQRLQRFGVIMIALMPVVLLALRLPSAGVALLVMGLASLASGIVVHLMTLPTELDASFRRALPLLVKGEYLRKEDRGHARRILTAAALTYVAASLMGLLNFWYWLRVLRP</sequence>
<evidence type="ECO:0000313" key="3">
    <source>
        <dbReference type="Proteomes" id="UP000484885"/>
    </source>
</evidence>
<protein>
    <submittedName>
        <fullName evidence="2">Zinc metallopeptidase</fullName>
    </submittedName>
</protein>